<keyword evidence="6 12" id="KW-0479">Metal-binding</keyword>
<comment type="domain">
    <text evidence="12">Contains an N-terminal zinc-binding domain, a central core domain that contains the primase activity, and a C-terminal DnaB-binding domain.</text>
</comment>
<dbReference type="GO" id="GO:0008270">
    <property type="term" value="F:zinc ion binding"/>
    <property type="evidence" value="ECO:0007669"/>
    <property type="project" value="UniProtKB-UniRule"/>
</dbReference>
<dbReference type="Pfam" id="PF10410">
    <property type="entry name" value="DnaB_bind"/>
    <property type="match status" value="1"/>
</dbReference>
<dbReference type="FunFam" id="3.90.580.10:FF:000001">
    <property type="entry name" value="DNA primase"/>
    <property type="match status" value="1"/>
</dbReference>
<dbReference type="Gene3D" id="3.90.580.10">
    <property type="entry name" value="Zinc finger, CHC2-type domain"/>
    <property type="match status" value="1"/>
</dbReference>
<evidence type="ECO:0000256" key="5">
    <source>
        <dbReference type="ARBA" id="ARBA00022705"/>
    </source>
</evidence>
<feature type="coiled-coil region" evidence="15">
    <location>
        <begin position="591"/>
        <end position="618"/>
    </location>
</feature>
<dbReference type="PIRSF" id="PIRSF002811">
    <property type="entry name" value="DnaG"/>
    <property type="match status" value="1"/>
</dbReference>
<dbReference type="InterPro" id="IPR006171">
    <property type="entry name" value="TOPRIM_dom"/>
</dbReference>
<dbReference type="RefSeq" id="WP_130276158.1">
    <property type="nucleotide sequence ID" value="NZ_SGXG01000001.1"/>
</dbReference>
<dbReference type="InterPro" id="IPR037068">
    <property type="entry name" value="DNA_primase_core_N_sf"/>
</dbReference>
<evidence type="ECO:0000256" key="4">
    <source>
        <dbReference type="ARBA" id="ARBA00022695"/>
    </source>
</evidence>
<keyword evidence="11 12" id="KW-0804">Transcription</keyword>
<keyword evidence="8 12" id="KW-0862">Zinc</keyword>
<dbReference type="EMBL" id="SGXG01000001">
    <property type="protein sequence ID" value="RZS97311.1"/>
    <property type="molecule type" value="Genomic_DNA"/>
</dbReference>
<dbReference type="HAMAP" id="MF_00974">
    <property type="entry name" value="DNA_primase_DnaG"/>
    <property type="match status" value="1"/>
</dbReference>
<comment type="cofactor">
    <cofactor evidence="12 13 14">
        <name>Zn(2+)</name>
        <dbReference type="ChEBI" id="CHEBI:29105"/>
    </cofactor>
    <text evidence="12 13 14">Binds 1 zinc ion per monomer.</text>
</comment>
<keyword evidence="10 12" id="KW-0238">DNA-binding</keyword>
<dbReference type="EC" id="2.7.7.101" evidence="12"/>
<proteinExistence type="inferred from homology"/>
<comment type="similarity">
    <text evidence="12 13">Belongs to the DnaG primase family.</text>
</comment>
<comment type="subunit">
    <text evidence="12">Monomer. Interacts with DnaB.</text>
</comment>
<dbReference type="InterPro" id="IPR013264">
    <property type="entry name" value="DNAG_N"/>
</dbReference>
<dbReference type="NCBIfam" id="TIGR01391">
    <property type="entry name" value="dnaG"/>
    <property type="match status" value="1"/>
</dbReference>
<organism evidence="17 18">
    <name type="scientific">Cecembia calidifontis</name>
    <dbReference type="NCBI Taxonomy" id="1187080"/>
    <lineage>
        <taxon>Bacteria</taxon>
        <taxon>Pseudomonadati</taxon>
        <taxon>Bacteroidota</taxon>
        <taxon>Cytophagia</taxon>
        <taxon>Cytophagales</taxon>
        <taxon>Cyclobacteriaceae</taxon>
        <taxon>Cecembia</taxon>
    </lineage>
</organism>
<dbReference type="InterPro" id="IPR036977">
    <property type="entry name" value="DNA_primase_Znf_CHC2"/>
</dbReference>
<feature type="domain" description="Toprim" evidence="16">
    <location>
        <begin position="263"/>
        <end position="344"/>
    </location>
</feature>
<dbReference type="Pfam" id="PF01807">
    <property type="entry name" value="Zn_ribbon_DnaG"/>
    <property type="match status" value="1"/>
</dbReference>
<evidence type="ECO:0000256" key="8">
    <source>
        <dbReference type="ARBA" id="ARBA00022833"/>
    </source>
</evidence>
<evidence type="ECO:0000256" key="7">
    <source>
        <dbReference type="ARBA" id="ARBA00022771"/>
    </source>
</evidence>
<evidence type="ECO:0000256" key="12">
    <source>
        <dbReference type="HAMAP-Rule" id="MF_00974"/>
    </source>
</evidence>
<dbReference type="SUPFAM" id="SSF56731">
    <property type="entry name" value="DNA primase core"/>
    <property type="match status" value="1"/>
</dbReference>
<dbReference type="InterPro" id="IPR050219">
    <property type="entry name" value="DnaG_primase"/>
</dbReference>
<comment type="catalytic activity">
    <reaction evidence="12">
        <text>ssDNA + n NTP = ssDNA/pppN(pN)n-1 hybrid + (n-1) diphosphate.</text>
        <dbReference type="EC" id="2.7.7.101"/>
    </reaction>
</comment>
<name>A0A4Q7PAR9_9BACT</name>
<protein>
    <recommendedName>
        <fullName evidence="12 13">DNA primase</fullName>
        <ecNumber evidence="12">2.7.7.101</ecNumber>
    </recommendedName>
</protein>
<evidence type="ECO:0000313" key="17">
    <source>
        <dbReference type="EMBL" id="RZS97311.1"/>
    </source>
</evidence>
<dbReference type="Gene3D" id="3.90.980.10">
    <property type="entry name" value="DNA primase, catalytic core, N-terminal domain"/>
    <property type="match status" value="1"/>
</dbReference>
<dbReference type="GO" id="GO:1990077">
    <property type="term" value="C:primosome complex"/>
    <property type="evidence" value="ECO:0007669"/>
    <property type="project" value="UniProtKB-KW"/>
</dbReference>
<comment type="function">
    <text evidence="12 13">RNA polymerase that catalyzes the synthesis of short RNA molecules used as primers for DNA polymerase during DNA replication.</text>
</comment>
<dbReference type="AlphaFoldDB" id="A0A4Q7PAR9"/>
<dbReference type="GO" id="GO:0000428">
    <property type="term" value="C:DNA-directed RNA polymerase complex"/>
    <property type="evidence" value="ECO:0007669"/>
    <property type="project" value="UniProtKB-KW"/>
</dbReference>
<dbReference type="PANTHER" id="PTHR30313:SF2">
    <property type="entry name" value="DNA PRIMASE"/>
    <property type="match status" value="1"/>
</dbReference>
<dbReference type="GO" id="GO:0005737">
    <property type="term" value="C:cytoplasm"/>
    <property type="evidence" value="ECO:0007669"/>
    <property type="project" value="TreeGrafter"/>
</dbReference>
<dbReference type="Proteomes" id="UP000292209">
    <property type="component" value="Unassembled WGS sequence"/>
</dbReference>
<keyword evidence="5 12" id="KW-0235">DNA replication</keyword>
<keyword evidence="9" id="KW-0460">Magnesium</keyword>
<evidence type="ECO:0000313" key="18">
    <source>
        <dbReference type="Proteomes" id="UP000292209"/>
    </source>
</evidence>
<dbReference type="InterPro" id="IPR002694">
    <property type="entry name" value="Znf_CHC2"/>
</dbReference>
<dbReference type="CDD" id="cd03364">
    <property type="entry name" value="TOPRIM_DnaG_primases"/>
    <property type="match status" value="1"/>
</dbReference>
<evidence type="ECO:0000256" key="15">
    <source>
        <dbReference type="SAM" id="Coils"/>
    </source>
</evidence>
<accession>A0A4Q7PAR9</accession>
<evidence type="ECO:0000256" key="1">
    <source>
        <dbReference type="ARBA" id="ARBA00022478"/>
    </source>
</evidence>
<dbReference type="OrthoDB" id="9803773at2"/>
<reference evidence="17 18" key="1">
    <citation type="submission" date="2019-02" db="EMBL/GenBank/DDBJ databases">
        <title>Genomic Encyclopedia of Archaeal and Bacterial Type Strains, Phase II (KMG-II): from individual species to whole genera.</title>
        <authorList>
            <person name="Goeker M."/>
        </authorList>
    </citation>
    <scope>NUCLEOTIDE SEQUENCE [LARGE SCALE GENOMIC DNA]</scope>
    <source>
        <strain evidence="17 18">DSM 21411</strain>
    </source>
</reference>
<evidence type="ECO:0000256" key="14">
    <source>
        <dbReference type="PIRSR" id="PIRSR002811-1"/>
    </source>
</evidence>
<dbReference type="Gene3D" id="3.40.1360.10">
    <property type="match status" value="1"/>
</dbReference>
<dbReference type="InterPro" id="IPR019475">
    <property type="entry name" value="DNA_primase_DnaB-bd"/>
</dbReference>
<keyword evidence="1 12" id="KW-0240">DNA-directed RNA polymerase</keyword>
<dbReference type="Pfam" id="PF13155">
    <property type="entry name" value="Toprim_2"/>
    <property type="match status" value="1"/>
</dbReference>
<dbReference type="SMART" id="SM00493">
    <property type="entry name" value="TOPRIM"/>
    <property type="match status" value="1"/>
</dbReference>
<dbReference type="InterPro" id="IPR030846">
    <property type="entry name" value="DnaG_bac"/>
</dbReference>
<dbReference type="GO" id="GO:0003677">
    <property type="term" value="F:DNA binding"/>
    <property type="evidence" value="ECO:0007669"/>
    <property type="project" value="UniProtKB-KW"/>
</dbReference>
<evidence type="ECO:0000256" key="3">
    <source>
        <dbReference type="ARBA" id="ARBA00022679"/>
    </source>
</evidence>
<sequence>MAISRATTEKVRDRADIEEVVNDYVPLKKKGQNLWACCPFHNEKSPSFSVSPAKQIYKCFGCGKAGDPIQFVMDIEGIGFNEAIRQLAQKYGIEIEEEKNASPEELQAFNERESLYIVLNFAKEFFKKNLDTEEGRSVGLSYFKERGFDRQTIEKFDLGYALDGWDHFLHAAKKAGHSEELLLKAGLILQKEGDASRFYDRFRGRVTFTIHNLSGKAIGFGARILTQDKKQPKYINSPETEVYHKSDILYGIFQAKKSIREKDNCYLVEGYTDVISMHLAGIENVVASSGTSLTENQIKLIKRFTDNITVLYDGDAAGIRASLRGIDMILEGGLNVKAVVFPDGEDPDSYARKVGSTAFQNYLENNAQDFISFKIGLYAEEAAKDPIKQAELIKQVVASIAKIPDPIIRTVYIQQSACLLHMDEEIIQAELNKLFLKEQKDQFFKEQREQKASFVEDLLPTKEEPTSHSHLIELQEREMLRLLVNYGFEMVSDELHVCQYLLQETEDLNFHTPVYEKILGIYKEALSEGILPQPEYFLQHQDSEVKKEVINLITRKYELSSLWESRYQIFTHHEADDLAKTVYDSILHLKKRVIKKMLEEAKVKIKEAEQEKADESIITERLAIFMELKKFQVEIDKQLGIVISF</sequence>
<dbReference type="PANTHER" id="PTHR30313">
    <property type="entry name" value="DNA PRIMASE"/>
    <property type="match status" value="1"/>
</dbReference>
<feature type="zinc finger region" description="CHC2-type" evidence="12 14">
    <location>
        <begin position="38"/>
        <end position="62"/>
    </location>
</feature>
<keyword evidence="3 12" id="KW-0808">Transferase</keyword>
<evidence type="ECO:0000256" key="13">
    <source>
        <dbReference type="PIRNR" id="PIRNR002811"/>
    </source>
</evidence>
<keyword evidence="7 12" id="KW-0863">Zinc-finger</keyword>
<dbReference type="GO" id="GO:0006269">
    <property type="term" value="P:DNA replication, synthesis of primer"/>
    <property type="evidence" value="ECO:0007669"/>
    <property type="project" value="UniProtKB-UniRule"/>
</dbReference>
<evidence type="ECO:0000256" key="9">
    <source>
        <dbReference type="ARBA" id="ARBA00022842"/>
    </source>
</evidence>
<dbReference type="SUPFAM" id="SSF57783">
    <property type="entry name" value="Zinc beta-ribbon"/>
    <property type="match status" value="1"/>
</dbReference>
<dbReference type="InterPro" id="IPR034151">
    <property type="entry name" value="TOPRIM_DnaG_bac"/>
</dbReference>
<evidence type="ECO:0000256" key="10">
    <source>
        <dbReference type="ARBA" id="ARBA00023125"/>
    </source>
</evidence>
<evidence type="ECO:0000256" key="11">
    <source>
        <dbReference type="ARBA" id="ARBA00023163"/>
    </source>
</evidence>
<comment type="caution">
    <text evidence="17">The sequence shown here is derived from an EMBL/GenBank/DDBJ whole genome shotgun (WGS) entry which is preliminary data.</text>
</comment>
<gene>
    <name evidence="12" type="primary">dnaG</name>
    <name evidence="17" type="ORF">BC751_2917</name>
</gene>
<keyword evidence="18" id="KW-1185">Reference proteome</keyword>
<dbReference type="PROSITE" id="PS50880">
    <property type="entry name" value="TOPRIM"/>
    <property type="match status" value="1"/>
</dbReference>
<keyword evidence="2 12" id="KW-0639">Primosome</keyword>
<keyword evidence="4 12" id="KW-0548">Nucleotidyltransferase</keyword>
<dbReference type="Pfam" id="PF08275">
    <property type="entry name" value="DNAG_N"/>
    <property type="match status" value="1"/>
</dbReference>
<dbReference type="InterPro" id="IPR006295">
    <property type="entry name" value="DNA_primase_DnaG"/>
</dbReference>
<dbReference type="FunFam" id="3.40.1360.10:FF:000002">
    <property type="entry name" value="DNA primase"/>
    <property type="match status" value="1"/>
</dbReference>
<keyword evidence="15" id="KW-0175">Coiled coil</keyword>
<evidence type="ECO:0000256" key="6">
    <source>
        <dbReference type="ARBA" id="ARBA00022723"/>
    </source>
</evidence>
<dbReference type="GO" id="GO:0003899">
    <property type="term" value="F:DNA-directed RNA polymerase activity"/>
    <property type="evidence" value="ECO:0007669"/>
    <property type="project" value="UniProtKB-UniRule"/>
</dbReference>
<evidence type="ECO:0000259" key="16">
    <source>
        <dbReference type="PROSITE" id="PS50880"/>
    </source>
</evidence>
<dbReference type="SMART" id="SM00400">
    <property type="entry name" value="ZnF_CHCC"/>
    <property type="match status" value="1"/>
</dbReference>
<evidence type="ECO:0000256" key="2">
    <source>
        <dbReference type="ARBA" id="ARBA00022515"/>
    </source>
</evidence>